<keyword evidence="8" id="KW-0472">Membrane</keyword>
<evidence type="ECO:0000256" key="10">
    <source>
        <dbReference type="SAM" id="MobiDB-lite"/>
    </source>
</evidence>
<evidence type="ECO:0000256" key="4">
    <source>
        <dbReference type="ARBA" id="ARBA00022737"/>
    </source>
</evidence>
<dbReference type="SMART" id="SM00112">
    <property type="entry name" value="CA"/>
    <property type="match status" value="6"/>
</dbReference>
<dbReference type="InterPro" id="IPR036116">
    <property type="entry name" value="FN3_sf"/>
</dbReference>
<keyword evidence="3 11" id="KW-0732">Signal</keyword>
<evidence type="ECO:0000256" key="5">
    <source>
        <dbReference type="ARBA" id="ARBA00022837"/>
    </source>
</evidence>
<dbReference type="InterPro" id="IPR003961">
    <property type="entry name" value="FN3_dom"/>
</dbReference>
<feature type="domain" description="Cadherin" evidence="12">
    <location>
        <begin position="2525"/>
        <end position="2625"/>
    </location>
</feature>
<dbReference type="SUPFAM" id="SSF49265">
    <property type="entry name" value="Fibronectin type III"/>
    <property type="match status" value="1"/>
</dbReference>
<dbReference type="InterPro" id="IPR006644">
    <property type="entry name" value="Cadg"/>
</dbReference>
<dbReference type="InterPro" id="IPR015919">
    <property type="entry name" value="Cadherin-like_sf"/>
</dbReference>
<evidence type="ECO:0000256" key="11">
    <source>
        <dbReference type="SAM" id="SignalP"/>
    </source>
</evidence>
<sequence length="2901" mass="297716">MRKLLHSILPVILLLFAQPCFAYSNEDPNYFKLKMGGGRSLFLNSNFSKKTYSKALFAGVAGTVNFNTADGMDLGPTVNDGEGGSSDITNISYEIFSANAGGNASGASWTYYSDTNVGHDGILTYPSGDATIVIKSTNGSEFAFQGVTLMDYLGFQSQAKVEGFRNGISTGSVILNISRSTYYQAYTSTSFTSSIFQYIDEIRITNPNDYNDGITNYGKVNYLALDDIQFGEPVVAPVAGLGTALSFERSRSEGVQVPHHSSLDLGSGSFTIESWVKRASGTGFFNIVGKQNASATGVFLRFNDNKLSFAAGTYPASTEVASVSSISDNNWHHIAAVMDAGGKSMKIYIDGILDASSSFSTNYTVSSTANLGIGFRPGWADHFEGGLDEVRVWSTARTAAQIKEYMYTPLAGTEPGLVGYWNFEEGSGTSTDDRSTNSNTGTLQNSDGDEFVAGNTSYAVSVDEDANVSIRLGGSDLDNQSSATAVITALPSNGKLYQTSNGTTKGTEITAVSTSLTDSGGNPRRVIYEPTANYFGPDSFTFRVNDGVANSSNTQTVSLTINDMPDAPSTQASAITFTNTTINGTDIGWTNGNGSARAVFLKAASIGSAAPSDNTGYTASTSFGSGTQISTTGWYCVYNGTGTSVTVSGLSAGTTYRAMVVEYNGSSGLQKYLSTTATNNPNNFTTVNNPALTSATYNANTGVLMVTGTDFQAKTGALNDVAVSTLTLTGEGGATYTLTSSDVEITSATAFSVTLNATDKAAINQIINKNGTSSTGSTTYNLAATAGWMANVSGAADASGNGITASNVAVPAVTSATYNASTGALVVTGTGFLSASGASNDIVANKFTLTAEGGATYTLTDTQNGEITSGTSFTLTLSATDKASVNLMVNKNGTASTGGTTYNLAAAEDWAAGADVAVAVVDATGNGITVANVATPAVTSATYNANTGSLVVTGTGFLSASGGTNDIVANKFTFTGEGGATYTLTNTNNVEITSGTSFTLSLSATDKTAVDLLINKNGTSSVDATTYNLAAADDWTAGADAAVVTADLTGNSITASNVNTAPTDISLSASSINENASANSTIGTLSSTDANSGNTFTYTLVAGTGDTDNASFNISGNSLKVSNSPDYESKGSYSVRVRTTDQGGLTYEKAFTVTINNVNETPADVTLSASAVNENVTANATVGTLSTTDSDAGNTFTYTLVSGTGDTDNASFNISGSNLRITNSPDYESKSSYSIRVRTTDQGSLSYEKTFTITISDVNETPTDIALSASSVNENVAAGSTVGTLSSTDPDATNTFTYSFVTGTGDTDNASFTISGSTLKIAASANYESKSSYSIRVRTTDQNSLTYDEAFTISISDVNETPSDIALSASSVNENVAANATVGTLSTTDPDAGNTFTYTLVAGTGDDDNASFNISGGSLRITNSPNYEAKNSYKVRVRTTDQGSLTYEEAFTITINNLNEGPTDITLSASSINENVAANTTVGTLSSTDADASNTFTYTLVAGTGDTDNASFNINGSSLRVTNSPNYESKNSYTVRIRTTDQGSLTYEEAFTITINDVDDTAPTVTSVNVPSNAVYVASQNLDFTVNFNENITVDASGGTPYLSLTVGSSTRSATYQSGSGTSALSFRYTVQTGDTDANGIAVGTLALNGGTLKDAAANHAVLTLNSVSSTAGILVDAIAATVSSVSVPANGTYKTGANLDFTVNFSENLTVNTSAGSPYLGLTLNTGGTVNAGYVSGSGTSALIFRYTITSGNLDTDGVSLASSLTANGGTIKDAAGNDATLTLNSVGSTSGVLVDAVVPTLNAVSIVSNNATSALAKSGDQITVTFTASETVSSPSATIAGQTATVANTSGNTYTAKYTMTGSDTEGAIAFSISFSDAAGNSGTAVAATTDASAVTFDRTAPATPAGLAAVSGNAQNTISWTANAEGDLKSYKIYGGTSANPTTILNTANAVAASYTHTGLTNGTTYFYRISAIDNTGNESTVSADATTVPKAPQTITFNALAAKTYGDADFDPAASASSGLVLSYSSNNTAVATIVSGKVHIVGAGTATITASQAGSAAYLAAADETQTLTVNKKDIIVSLNASPVITKVYDNTASITLTAANYTLSGVESGDVSDVTVAGTASYADKNVGTGIAVTANAFVLGGTRKDNYNLTSTSASTTGTITKKDVTLSLNVTPVVTKAYDSNTSATLAAGNYSLSGIETGDAVTVAGTASYADKNVASSITVTAGNFVLAGAQKDNYNLTTTSATTTGTITKKDITVSLNASPFITKVYDAGSMATLASGNYSLSGVEAGDAVTVTGVASYADKNAASGIVITVNSFVLAGAQKDNYNLTTTSATTSGIITKKDITIALNASPAITKVYDGTTGAILVPGNYSLVGTEAGDEVKVTATANYDNQTAGTAKTVTANSFVLSGAQKDNYNLTTITASTTGDVTKKVLTVTADNKTRFQNTANPAFTLSYSGFISGEDKTHLQTPPTAITTAITNSPLGTYPITASGGVSNNYSFSYVPGTLTIVPGHPTSITLSAATLYENAPSGTLAGTLNSTSDDPSATFTYSLVSGNGSADNALFSISGNEIKSAASLDFEQKASYAVRLRSTTQHNLSLDKELIITLNNVNEQPTLNDISNQVICYAPAMQTVNLQGISAGQDAGQTTALSVSSTNNALFESLNVSPATGGNAELRYKISPGSFGAAVVNVMVMDNGGNANGGINTILKSFTIQVNPLPVIAISSDKGLVLSKGEVAILKADVSVANNGLSYSWSNANGVLSGQNTNNLTVRPSETTTYKVTVTNANNCSAEREITIAVNADYQVVNGTNIVSPNGDGVNDKLIIHNLDMYPKNEVKIFDRAGRLLYHQSNYTDQWDGTLNGSPLAEGTYYYVVDFGPGIEKKKGFISIIKD</sequence>
<dbReference type="CDD" id="cd11304">
    <property type="entry name" value="Cadherin_repeat"/>
    <property type="match status" value="6"/>
</dbReference>
<dbReference type="SMART" id="SM00560">
    <property type="entry name" value="LamGL"/>
    <property type="match status" value="1"/>
</dbReference>
<dbReference type="Gene3D" id="3.30.160.710">
    <property type="match status" value="1"/>
</dbReference>
<feature type="domain" description="Cadherin" evidence="12">
    <location>
        <begin position="1371"/>
        <end position="1464"/>
    </location>
</feature>
<feature type="domain" description="Cadherin" evidence="12">
    <location>
        <begin position="1064"/>
        <end position="1164"/>
    </location>
</feature>
<dbReference type="Gene3D" id="2.60.40.10">
    <property type="entry name" value="Immunoglobulins"/>
    <property type="match status" value="2"/>
</dbReference>
<evidence type="ECO:0000256" key="2">
    <source>
        <dbReference type="ARBA" id="ARBA00022692"/>
    </source>
</evidence>
<comment type="subcellular location">
    <subcellularLocation>
        <location evidence="1">Membrane</location>
    </subcellularLocation>
</comment>
<dbReference type="Pfam" id="PF17963">
    <property type="entry name" value="Big_9"/>
    <property type="match status" value="1"/>
</dbReference>
<reference evidence="15" key="1">
    <citation type="journal article" date="2019" name="Int. J. Syst. Evol. Microbiol.">
        <title>The Global Catalogue of Microorganisms (GCM) 10K type strain sequencing project: providing services to taxonomists for standard genome sequencing and annotation.</title>
        <authorList>
            <consortium name="The Broad Institute Genomics Platform"/>
            <consortium name="The Broad Institute Genome Sequencing Center for Infectious Disease"/>
            <person name="Wu L."/>
            <person name="Ma J."/>
        </authorList>
    </citation>
    <scope>NUCLEOTIDE SEQUENCE [LARGE SCALE GENOMIC DNA]</scope>
    <source>
        <strain evidence="15">KCTC 42217</strain>
    </source>
</reference>
<dbReference type="SUPFAM" id="SSF49313">
    <property type="entry name" value="Cadherin-like"/>
    <property type="match status" value="6"/>
</dbReference>
<dbReference type="Pfam" id="PF18657">
    <property type="entry name" value="YDG"/>
    <property type="match status" value="4"/>
</dbReference>
<gene>
    <name evidence="14" type="ORF">ACFSJU_08100</name>
</gene>
<dbReference type="InterPro" id="IPR006558">
    <property type="entry name" value="LamG-like"/>
</dbReference>
<feature type="domain" description="Cadherin" evidence="12">
    <location>
        <begin position="1464"/>
        <end position="1565"/>
    </location>
</feature>
<protein>
    <submittedName>
        <fullName evidence="14">YDG domain-containing protein</fullName>
    </submittedName>
</protein>
<dbReference type="PROSITE" id="PS50853">
    <property type="entry name" value="FN3"/>
    <property type="match status" value="1"/>
</dbReference>
<keyword evidence="15" id="KW-1185">Reference proteome</keyword>
<dbReference type="CDD" id="cd00063">
    <property type="entry name" value="FN3"/>
    <property type="match status" value="1"/>
</dbReference>
<evidence type="ECO:0000256" key="9">
    <source>
        <dbReference type="ARBA" id="ARBA00023157"/>
    </source>
</evidence>
<evidence type="ECO:0000256" key="7">
    <source>
        <dbReference type="ARBA" id="ARBA00022989"/>
    </source>
</evidence>
<evidence type="ECO:0000256" key="3">
    <source>
        <dbReference type="ARBA" id="ARBA00022729"/>
    </source>
</evidence>
<dbReference type="PRINTS" id="PR00205">
    <property type="entry name" value="CADHERIN"/>
</dbReference>
<dbReference type="Proteomes" id="UP001597387">
    <property type="component" value="Unassembled WGS sequence"/>
</dbReference>
<dbReference type="SMART" id="SM00060">
    <property type="entry name" value="FN3"/>
    <property type="match status" value="2"/>
</dbReference>
<dbReference type="Pfam" id="PF13585">
    <property type="entry name" value="CHU_C"/>
    <property type="match status" value="1"/>
</dbReference>
<keyword evidence="7" id="KW-1133">Transmembrane helix</keyword>
<accession>A0ABW4ZLD3</accession>
<dbReference type="Gene3D" id="2.60.120.200">
    <property type="match status" value="1"/>
</dbReference>
<evidence type="ECO:0000256" key="6">
    <source>
        <dbReference type="ARBA" id="ARBA00022889"/>
    </source>
</evidence>
<comment type="caution">
    <text evidence="14">The sequence shown here is derived from an EMBL/GenBank/DDBJ whole genome shotgun (WGS) entry which is preliminary data.</text>
</comment>
<keyword evidence="2" id="KW-0812">Transmembrane</keyword>
<feature type="compositionally biased region" description="Low complexity" evidence="10">
    <location>
        <begin position="426"/>
        <end position="442"/>
    </location>
</feature>
<feature type="domain" description="Fibronectin type-III" evidence="13">
    <location>
        <begin position="1903"/>
        <end position="1998"/>
    </location>
</feature>
<keyword evidence="4" id="KW-0677">Repeat</keyword>
<organism evidence="14 15">
    <name type="scientific">Paradesertivirga mongoliensis</name>
    <dbReference type="NCBI Taxonomy" id="2100740"/>
    <lineage>
        <taxon>Bacteria</taxon>
        <taxon>Pseudomonadati</taxon>
        <taxon>Bacteroidota</taxon>
        <taxon>Sphingobacteriia</taxon>
        <taxon>Sphingobacteriales</taxon>
        <taxon>Sphingobacteriaceae</taxon>
        <taxon>Paradesertivirga</taxon>
    </lineage>
</organism>
<dbReference type="InterPro" id="IPR041248">
    <property type="entry name" value="YDG"/>
</dbReference>
<evidence type="ECO:0000259" key="13">
    <source>
        <dbReference type="PROSITE" id="PS50853"/>
    </source>
</evidence>
<dbReference type="Pfam" id="PF13385">
    <property type="entry name" value="Laminin_G_3"/>
    <property type="match status" value="1"/>
</dbReference>
<dbReference type="InterPro" id="IPR050971">
    <property type="entry name" value="Cadherin-domain_protein"/>
</dbReference>
<dbReference type="Pfam" id="PF18676">
    <property type="entry name" value="MBG_2"/>
    <property type="match status" value="1"/>
</dbReference>
<evidence type="ECO:0000256" key="8">
    <source>
        <dbReference type="ARBA" id="ARBA00023136"/>
    </source>
</evidence>
<dbReference type="InterPro" id="IPR041286">
    <property type="entry name" value="MBG_2"/>
</dbReference>
<dbReference type="PANTHER" id="PTHR24025:SF23">
    <property type="entry name" value="NEURAL-CADHERIN"/>
    <property type="match status" value="1"/>
</dbReference>
<proteinExistence type="predicted"/>
<dbReference type="InterPro" id="IPR013783">
    <property type="entry name" value="Ig-like_fold"/>
</dbReference>
<evidence type="ECO:0000313" key="14">
    <source>
        <dbReference type="EMBL" id="MFD2162352.1"/>
    </source>
</evidence>
<dbReference type="Gene3D" id="2.60.40.60">
    <property type="entry name" value="Cadherins"/>
    <property type="match status" value="6"/>
</dbReference>
<keyword evidence="5" id="KW-0106">Calcium</keyword>
<dbReference type="RefSeq" id="WP_255903787.1">
    <property type="nucleotide sequence ID" value="NZ_JAFMZO010000003.1"/>
</dbReference>
<dbReference type="InterPro" id="IPR026341">
    <property type="entry name" value="T9SS_type_B"/>
</dbReference>
<dbReference type="EMBL" id="JBHUHZ010000001">
    <property type="protein sequence ID" value="MFD2162352.1"/>
    <property type="molecule type" value="Genomic_DNA"/>
</dbReference>
<feature type="chain" id="PRO_5047423292" evidence="11">
    <location>
        <begin position="23"/>
        <end position="2901"/>
    </location>
</feature>
<dbReference type="InterPro" id="IPR013320">
    <property type="entry name" value="ConA-like_dom_sf"/>
</dbReference>
<dbReference type="PANTHER" id="PTHR24025">
    <property type="entry name" value="DESMOGLEIN FAMILY MEMBER"/>
    <property type="match status" value="1"/>
</dbReference>
<dbReference type="NCBIfam" id="TIGR04131">
    <property type="entry name" value="Bac_Flav_CTERM"/>
    <property type="match status" value="1"/>
</dbReference>
<dbReference type="PROSITE" id="PS50268">
    <property type="entry name" value="CADHERIN_2"/>
    <property type="match status" value="6"/>
</dbReference>
<name>A0ABW4ZLD3_9SPHI</name>
<evidence type="ECO:0000313" key="15">
    <source>
        <dbReference type="Proteomes" id="UP001597387"/>
    </source>
</evidence>
<feature type="region of interest" description="Disordered" evidence="10">
    <location>
        <begin position="423"/>
        <end position="449"/>
    </location>
</feature>
<dbReference type="SMART" id="SM00736">
    <property type="entry name" value="CADG"/>
    <property type="match status" value="5"/>
</dbReference>
<keyword evidence="6" id="KW-0130">Cell adhesion</keyword>
<evidence type="ECO:0000256" key="1">
    <source>
        <dbReference type="ARBA" id="ARBA00004370"/>
    </source>
</evidence>
<feature type="domain" description="Cadherin" evidence="12">
    <location>
        <begin position="1271"/>
        <end position="1364"/>
    </location>
</feature>
<dbReference type="InterPro" id="IPR002126">
    <property type="entry name" value="Cadherin-like_dom"/>
</dbReference>
<feature type="domain" description="Cadherin" evidence="12">
    <location>
        <begin position="1172"/>
        <end position="1264"/>
    </location>
</feature>
<keyword evidence="9" id="KW-1015">Disulfide bond</keyword>
<feature type="signal peptide" evidence="11">
    <location>
        <begin position="1"/>
        <end position="22"/>
    </location>
</feature>
<dbReference type="SUPFAM" id="SSF49899">
    <property type="entry name" value="Concanavalin A-like lectins/glucanases"/>
    <property type="match status" value="1"/>
</dbReference>
<evidence type="ECO:0000259" key="12">
    <source>
        <dbReference type="PROSITE" id="PS50268"/>
    </source>
</evidence>